<organism evidence="1 2">
    <name type="scientific">Nocardia rhizosphaerae</name>
    <dbReference type="NCBI Taxonomy" id="1691571"/>
    <lineage>
        <taxon>Bacteria</taxon>
        <taxon>Bacillati</taxon>
        <taxon>Actinomycetota</taxon>
        <taxon>Actinomycetes</taxon>
        <taxon>Mycobacteriales</taxon>
        <taxon>Nocardiaceae</taxon>
        <taxon>Nocardia</taxon>
    </lineage>
</organism>
<dbReference type="Pfam" id="PF09957">
    <property type="entry name" value="VapB_antitoxin"/>
    <property type="match status" value="1"/>
</dbReference>
<accession>A0ABV8L5F2</accession>
<evidence type="ECO:0000313" key="1">
    <source>
        <dbReference type="EMBL" id="MFC4125634.1"/>
    </source>
</evidence>
<keyword evidence="2" id="KW-1185">Reference proteome</keyword>
<proteinExistence type="predicted"/>
<comment type="caution">
    <text evidence="1">The sequence shown here is derived from an EMBL/GenBank/DDBJ whole genome shotgun (WGS) entry which is preliminary data.</text>
</comment>
<dbReference type="EMBL" id="JBHSBA010000005">
    <property type="protein sequence ID" value="MFC4125634.1"/>
    <property type="molecule type" value="Genomic_DNA"/>
</dbReference>
<gene>
    <name evidence="1" type="ORF">ACFOW8_11900</name>
</gene>
<dbReference type="RefSeq" id="WP_378550017.1">
    <property type="nucleotide sequence ID" value="NZ_JBHSBA010000005.1"/>
</dbReference>
<dbReference type="InterPro" id="IPR019239">
    <property type="entry name" value="VapB_antitoxin"/>
</dbReference>
<dbReference type="Proteomes" id="UP001595767">
    <property type="component" value="Unassembled WGS sequence"/>
</dbReference>
<sequence>MGIANVDVDDEILAEAMRLLGTETEKDTVNRALHDCVQRLTRLEALNRLVQRADRGGVDEAIAAYERRKRASSGEV</sequence>
<name>A0ABV8L5F2_9NOCA</name>
<protein>
    <submittedName>
        <fullName evidence="1">Type II toxin-antitoxin system VapB family antitoxin</fullName>
    </submittedName>
</protein>
<evidence type="ECO:0000313" key="2">
    <source>
        <dbReference type="Proteomes" id="UP001595767"/>
    </source>
</evidence>
<reference evidence="2" key="1">
    <citation type="journal article" date="2019" name="Int. J. Syst. Evol. Microbiol.">
        <title>The Global Catalogue of Microorganisms (GCM) 10K type strain sequencing project: providing services to taxonomists for standard genome sequencing and annotation.</title>
        <authorList>
            <consortium name="The Broad Institute Genomics Platform"/>
            <consortium name="The Broad Institute Genome Sequencing Center for Infectious Disease"/>
            <person name="Wu L."/>
            <person name="Ma J."/>
        </authorList>
    </citation>
    <scope>NUCLEOTIDE SEQUENCE [LARGE SCALE GENOMIC DNA]</scope>
    <source>
        <strain evidence="2">CGMCC 4.7204</strain>
    </source>
</reference>